<organism evidence="1 2">
    <name type="scientific">Nemania bipapillata</name>
    <dbReference type="NCBI Taxonomy" id="110536"/>
    <lineage>
        <taxon>Eukaryota</taxon>
        <taxon>Fungi</taxon>
        <taxon>Dikarya</taxon>
        <taxon>Ascomycota</taxon>
        <taxon>Pezizomycotina</taxon>
        <taxon>Sordariomycetes</taxon>
        <taxon>Xylariomycetidae</taxon>
        <taxon>Xylariales</taxon>
        <taxon>Xylariaceae</taxon>
        <taxon>Nemania</taxon>
    </lineage>
</organism>
<reference evidence="1" key="1">
    <citation type="submission" date="2022-11" db="EMBL/GenBank/DDBJ databases">
        <title>Genome Sequence of Nemania bipapillata.</title>
        <authorList>
            <person name="Buettner E."/>
        </authorList>
    </citation>
    <scope>NUCLEOTIDE SEQUENCE</scope>
    <source>
        <strain evidence="1">CP14</strain>
    </source>
</reference>
<gene>
    <name evidence="1" type="ORF">ONZ43_g4953</name>
</gene>
<dbReference type="Proteomes" id="UP001153334">
    <property type="component" value="Unassembled WGS sequence"/>
</dbReference>
<dbReference type="EMBL" id="JAPESX010001434">
    <property type="protein sequence ID" value="KAJ8114217.1"/>
    <property type="molecule type" value="Genomic_DNA"/>
</dbReference>
<evidence type="ECO:0000313" key="1">
    <source>
        <dbReference type="EMBL" id="KAJ8114217.1"/>
    </source>
</evidence>
<accession>A0ACC2IGF1</accession>
<name>A0ACC2IGF1_9PEZI</name>
<protein>
    <submittedName>
        <fullName evidence="1">Uncharacterized protein</fullName>
    </submittedName>
</protein>
<keyword evidence="2" id="KW-1185">Reference proteome</keyword>
<comment type="caution">
    <text evidence="1">The sequence shown here is derived from an EMBL/GenBank/DDBJ whole genome shotgun (WGS) entry which is preliminary data.</text>
</comment>
<proteinExistence type="predicted"/>
<sequence>MAYNLPAVIYRLESHLIVLEASKLIGLDLQPDLALEAMTKDSDNTEDAPEAQTNLQQGMGKNYERLEFLGDAFLKMSTTIALFSQIPDCDEFQYHVDRMVLICNQNLFNNALELKLEESIRTKGFDRSSWYPEGLKLLKGRNYSSKNTHALADKSIADVCEALIGAAYMTTRNGNNFDMAIQAVTTFVNHPNHKMAAYSDYYATFKVPEWQSAEARAVHYDLADKIEKKMGYKFTYPRLLRSAFTHPSYGSIYEGIPNYQRLEFLGDALLDMVCVDYLFCRFPGADPQWLTEHKMAMVSNQFLGCLCVSLGLQKHMVSMTVGLQKEISDYVTAITGARTQAEDEAETSGLGRDAYARNYWVREKQPPKSLPDIVEAYVGAVFVDSEYRYEEVQKFFNAHILPYFRDMHLFDTYAQNHPVTLLSNILSTKFHCTEWSISLSDTDDENREFAAIKIAAGVMIHREVREHAFSDSGRYAKLKAAQKFLRRLKDMSIEEFRRAFNCDCSC</sequence>
<evidence type="ECO:0000313" key="2">
    <source>
        <dbReference type="Proteomes" id="UP001153334"/>
    </source>
</evidence>